<dbReference type="Proteomes" id="UP000230750">
    <property type="component" value="Unassembled WGS sequence"/>
</dbReference>
<keyword evidence="1" id="KW-0472">Membrane</keyword>
<evidence type="ECO:0000256" key="1">
    <source>
        <dbReference type="SAM" id="Phobius"/>
    </source>
</evidence>
<evidence type="ECO:0000313" key="2">
    <source>
        <dbReference type="EMBL" id="PIK54028.1"/>
    </source>
</evidence>
<accession>A0A2G8L187</accession>
<dbReference type="AlphaFoldDB" id="A0A2G8L187"/>
<protein>
    <submittedName>
        <fullName evidence="2">Uncharacterized protein</fullName>
    </submittedName>
</protein>
<evidence type="ECO:0000313" key="3">
    <source>
        <dbReference type="Proteomes" id="UP000230750"/>
    </source>
</evidence>
<name>A0A2G8L187_STIJA</name>
<feature type="transmembrane region" description="Helical" evidence="1">
    <location>
        <begin position="17"/>
        <end position="37"/>
    </location>
</feature>
<gene>
    <name evidence="2" type="ORF">BSL78_09057</name>
</gene>
<proteinExistence type="predicted"/>
<comment type="caution">
    <text evidence="2">The sequence shown here is derived from an EMBL/GenBank/DDBJ whole genome shotgun (WGS) entry which is preliminary data.</text>
</comment>
<keyword evidence="3" id="KW-1185">Reference proteome</keyword>
<sequence>MFSPQSNSISEAISNRYIMASYVLGIIACLAVFIIHVSQAEVHLMVPSENVRDGKNQTFYCLFSDPTQDVVLKYRPEKEDAGENNYTTHRRSVREEHPEACNYTAARFSVSSSSGSGYYHCALDEEKSLEVFVNVQQNTSSVSCFSRSFIETNQACVTCLSGNGSTLFHEARTESTDQRLNCNATTDGGVSCNFLPRWRAAEHRR</sequence>
<organism evidence="2 3">
    <name type="scientific">Stichopus japonicus</name>
    <name type="common">Sea cucumber</name>
    <dbReference type="NCBI Taxonomy" id="307972"/>
    <lineage>
        <taxon>Eukaryota</taxon>
        <taxon>Metazoa</taxon>
        <taxon>Echinodermata</taxon>
        <taxon>Eleutherozoa</taxon>
        <taxon>Echinozoa</taxon>
        <taxon>Holothuroidea</taxon>
        <taxon>Aspidochirotacea</taxon>
        <taxon>Aspidochirotida</taxon>
        <taxon>Stichopodidae</taxon>
        <taxon>Apostichopus</taxon>
    </lineage>
</organism>
<reference evidence="2 3" key="1">
    <citation type="journal article" date="2017" name="PLoS Biol.">
        <title>The sea cucumber genome provides insights into morphological evolution and visceral regeneration.</title>
        <authorList>
            <person name="Zhang X."/>
            <person name="Sun L."/>
            <person name="Yuan J."/>
            <person name="Sun Y."/>
            <person name="Gao Y."/>
            <person name="Zhang L."/>
            <person name="Li S."/>
            <person name="Dai H."/>
            <person name="Hamel J.F."/>
            <person name="Liu C."/>
            <person name="Yu Y."/>
            <person name="Liu S."/>
            <person name="Lin W."/>
            <person name="Guo K."/>
            <person name="Jin S."/>
            <person name="Xu P."/>
            <person name="Storey K.B."/>
            <person name="Huan P."/>
            <person name="Zhang T."/>
            <person name="Zhou Y."/>
            <person name="Zhang J."/>
            <person name="Lin C."/>
            <person name="Li X."/>
            <person name="Xing L."/>
            <person name="Huo D."/>
            <person name="Sun M."/>
            <person name="Wang L."/>
            <person name="Mercier A."/>
            <person name="Li F."/>
            <person name="Yang H."/>
            <person name="Xiang J."/>
        </authorList>
    </citation>
    <scope>NUCLEOTIDE SEQUENCE [LARGE SCALE GENOMIC DNA]</scope>
    <source>
        <strain evidence="2">Shaxun</strain>
        <tissue evidence="2">Muscle</tissue>
    </source>
</reference>
<keyword evidence="1" id="KW-1133">Transmembrane helix</keyword>
<dbReference type="EMBL" id="MRZV01000266">
    <property type="protein sequence ID" value="PIK54028.1"/>
    <property type="molecule type" value="Genomic_DNA"/>
</dbReference>
<keyword evidence="1" id="KW-0812">Transmembrane</keyword>